<gene>
    <name evidence="1" type="ORF">L3X38_025502</name>
</gene>
<evidence type="ECO:0000313" key="2">
    <source>
        <dbReference type="Proteomes" id="UP001054821"/>
    </source>
</evidence>
<proteinExistence type="predicted"/>
<sequence length="92" mass="10633">MHLEELVREVHCTEFVVKKAIHHLEDRDDAKEPPQKVIRISTILADSEEFGLISKEKNRKIKQAAVISHVLTSYLAIEDDPLIGLEERFDWA</sequence>
<reference evidence="1 2" key="1">
    <citation type="journal article" date="2022" name="G3 (Bethesda)">
        <title>Whole-genome sequence and methylome profiling of the almond [Prunus dulcis (Mill.) D.A. Webb] cultivar 'Nonpareil'.</title>
        <authorList>
            <person name="D'Amico-Willman K.M."/>
            <person name="Ouma W.Z."/>
            <person name="Meulia T."/>
            <person name="Sideli G.M."/>
            <person name="Gradziel T.M."/>
            <person name="Fresnedo-Ramirez J."/>
        </authorList>
    </citation>
    <scope>NUCLEOTIDE SEQUENCE [LARGE SCALE GENOMIC DNA]</scope>
    <source>
        <strain evidence="1">Clone GOH B32 T37-40</strain>
    </source>
</reference>
<accession>A0AAD4W1U1</accession>
<dbReference type="EMBL" id="JAJFAZ020000004">
    <property type="protein sequence ID" value="KAI5335369.1"/>
    <property type="molecule type" value="Genomic_DNA"/>
</dbReference>
<protein>
    <submittedName>
        <fullName evidence="1">Uncharacterized protein</fullName>
    </submittedName>
</protein>
<evidence type="ECO:0000313" key="1">
    <source>
        <dbReference type="EMBL" id="KAI5335369.1"/>
    </source>
</evidence>
<name>A0AAD4W1U1_PRUDU</name>
<dbReference type="AlphaFoldDB" id="A0AAD4W1U1"/>
<keyword evidence="2" id="KW-1185">Reference proteome</keyword>
<comment type="caution">
    <text evidence="1">The sequence shown here is derived from an EMBL/GenBank/DDBJ whole genome shotgun (WGS) entry which is preliminary data.</text>
</comment>
<organism evidence="1 2">
    <name type="scientific">Prunus dulcis</name>
    <name type="common">Almond</name>
    <name type="synonym">Amygdalus dulcis</name>
    <dbReference type="NCBI Taxonomy" id="3755"/>
    <lineage>
        <taxon>Eukaryota</taxon>
        <taxon>Viridiplantae</taxon>
        <taxon>Streptophyta</taxon>
        <taxon>Embryophyta</taxon>
        <taxon>Tracheophyta</taxon>
        <taxon>Spermatophyta</taxon>
        <taxon>Magnoliopsida</taxon>
        <taxon>eudicotyledons</taxon>
        <taxon>Gunneridae</taxon>
        <taxon>Pentapetalae</taxon>
        <taxon>rosids</taxon>
        <taxon>fabids</taxon>
        <taxon>Rosales</taxon>
        <taxon>Rosaceae</taxon>
        <taxon>Amygdaloideae</taxon>
        <taxon>Amygdaleae</taxon>
        <taxon>Prunus</taxon>
    </lineage>
</organism>
<dbReference type="Proteomes" id="UP001054821">
    <property type="component" value="Chromosome 4"/>
</dbReference>